<accession>A0A2P2PLK9</accession>
<evidence type="ECO:0000313" key="1">
    <source>
        <dbReference type="EMBL" id="MBX55545.1"/>
    </source>
</evidence>
<sequence>MLIKETKQNKANNLNIVDVSLHWESSTICRFG</sequence>
<reference evidence="1" key="1">
    <citation type="submission" date="2018-02" db="EMBL/GenBank/DDBJ databases">
        <title>Rhizophora mucronata_Transcriptome.</title>
        <authorList>
            <person name="Meera S.P."/>
            <person name="Sreeshan A."/>
            <person name="Augustine A."/>
        </authorList>
    </citation>
    <scope>NUCLEOTIDE SEQUENCE</scope>
    <source>
        <tissue evidence="1">Leaf</tissue>
    </source>
</reference>
<protein>
    <submittedName>
        <fullName evidence="1">Uncharacterized protein</fullName>
    </submittedName>
</protein>
<proteinExistence type="predicted"/>
<dbReference type="EMBL" id="GGEC01075061">
    <property type="protein sequence ID" value="MBX55545.1"/>
    <property type="molecule type" value="Transcribed_RNA"/>
</dbReference>
<organism evidence="1">
    <name type="scientific">Rhizophora mucronata</name>
    <name type="common">Asiatic mangrove</name>
    <dbReference type="NCBI Taxonomy" id="61149"/>
    <lineage>
        <taxon>Eukaryota</taxon>
        <taxon>Viridiplantae</taxon>
        <taxon>Streptophyta</taxon>
        <taxon>Embryophyta</taxon>
        <taxon>Tracheophyta</taxon>
        <taxon>Spermatophyta</taxon>
        <taxon>Magnoliopsida</taxon>
        <taxon>eudicotyledons</taxon>
        <taxon>Gunneridae</taxon>
        <taxon>Pentapetalae</taxon>
        <taxon>rosids</taxon>
        <taxon>fabids</taxon>
        <taxon>Malpighiales</taxon>
        <taxon>Rhizophoraceae</taxon>
        <taxon>Rhizophora</taxon>
    </lineage>
</organism>
<name>A0A2P2PLK9_RHIMU</name>
<dbReference type="AlphaFoldDB" id="A0A2P2PLK9"/>